<evidence type="ECO:0000313" key="3">
    <source>
        <dbReference type="Proteomes" id="UP000236291"/>
    </source>
</evidence>
<comment type="caution">
    <text evidence="1">The sequence shown here is derived from an EMBL/GenBank/DDBJ whole genome shotgun (WGS) entry which is preliminary data.</text>
</comment>
<dbReference type="Proteomes" id="UP000236291">
    <property type="component" value="Unassembled WGS sequence"/>
</dbReference>
<sequence>MTDVSKLHTVVTNTTFGRNASGNIPTAVPMSHLVVASYAVGKSVSSSPTPRGYGDHFIA</sequence>
<evidence type="ECO:0000313" key="1">
    <source>
        <dbReference type="EMBL" id="PNX72652.1"/>
    </source>
</evidence>
<reference evidence="1 3" key="1">
    <citation type="journal article" date="2014" name="Am. J. Bot.">
        <title>Genome assembly and annotation for red clover (Trifolium pratense; Fabaceae).</title>
        <authorList>
            <person name="Istvanek J."/>
            <person name="Jaros M."/>
            <person name="Krenek A."/>
            <person name="Repkova J."/>
        </authorList>
    </citation>
    <scope>NUCLEOTIDE SEQUENCE [LARGE SCALE GENOMIC DNA]</scope>
    <source>
        <strain evidence="3">cv. Tatra</strain>
        <tissue evidence="1">Young leaves</tissue>
    </source>
</reference>
<dbReference type="EMBL" id="ASHM01018448">
    <property type="protein sequence ID" value="PNY00037.1"/>
    <property type="molecule type" value="Genomic_DNA"/>
</dbReference>
<organism evidence="1 3">
    <name type="scientific">Trifolium pratense</name>
    <name type="common">Red clover</name>
    <dbReference type="NCBI Taxonomy" id="57577"/>
    <lineage>
        <taxon>Eukaryota</taxon>
        <taxon>Viridiplantae</taxon>
        <taxon>Streptophyta</taxon>
        <taxon>Embryophyta</taxon>
        <taxon>Tracheophyta</taxon>
        <taxon>Spermatophyta</taxon>
        <taxon>Magnoliopsida</taxon>
        <taxon>eudicotyledons</taxon>
        <taxon>Gunneridae</taxon>
        <taxon>Pentapetalae</taxon>
        <taxon>rosids</taxon>
        <taxon>fabids</taxon>
        <taxon>Fabales</taxon>
        <taxon>Fabaceae</taxon>
        <taxon>Papilionoideae</taxon>
        <taxon>50 kb inversion clade</taxon>
        <taxon>NPAAA clade</taxon>
        <taxon>Hologalegina</taxon>
        <taxon>IRL clade</taxon>
        <taxon>Trifolieae</taxon>
        <taxon>Trifolium</taxon>
    </lineage>
</organism>
<reference evidence="1 3" key="2">
    <citation type="journal article" date="2017" name="Front. Plant Sci.">
        <title>Gene Classification and Mining of Molecular Markers Useful in Red Clover (Trifolium pratense) Breeding.</title>
        <authorList>
            <person name="Istvanek J."/>
            <person name="Dluhosova J."/>
            <person name="Dluhos P."/>
            <person name="Patkova L."/>
            <person name="Nedelnik J."/>
            <person name="Repkova J."/>
        </authorList>
    </citation>
    <scope>NUCLEOTIDE SEQUENCE [LARGE SCALE GENOMIC DNA]</scope>
    <source>
        <strain evidence="3">cv. Tatra</strain>
        <tissue evidence="1">Young leaves</tissue>
    </source>
</reference>
<dbReference type="AlphaFoldDB" id="A0A2K3L286"/>
<name>A0A2K3L286_TRIPR</name>
<evidence type="ECO:0000313" key="2">
    <source>
        <dbReference type="EMBL" id="PNY00037.1"/>
    </source>
</evidence>
<gene>
    <name evidence="2" type="ORF">L195_g023311</name>
    <name evidence="1" type="ORF">L195_g028545</name>
</gene>
<accession>A0A2K3L286</accession>
<dbReference type="EMBL" id="ASHM01024935">
    <property type="protein sequence ID" value="PNX72652.1"/>
    <property type="molecule type" value="Genomic_DNA"/>
</dbReference>
<protein>
    <submittedName>
        <fullName evidence="1">Uncharacterized protein</fullName>
    </submittedName>
</protein>
<proteinExistence type="predicted"/>